<name>A0A1G6ZL65_9ACTN</name>
<feature type="compositionally biased region" description="Low complexity" evidence="1">
    <location>
        <begin position="38"/>
        <end position="53"/>
    </location>
</feature>
<dbReference type="EMBL" id="FMZK01000015">
    <property type="protein sequence ID" value="SDE03389.1"/>
    <property type="molecule type" value="Genomic_DNA"/>
</dbReference>
<evidence type="ECO:0000313" key="2">
    <source>
        <dbReference type="EMBL" id="SDE03389.1"/>
    </source>
</evidence>
<keyword evidence="3" id="KW-1185">Reference proteome</keyword>
<gene>
    <name evidence="2" type="ORF">SAMN05216505_11572</name>
</gene>
<feature type="region of interest" description="Disordered" evidence="1">
    <location>
        <begin position="38"/>
        <end position="79"/>
    </location>
</feature>
<evidence type="ECO:0000256" key="1">
    <source>
        <dbReference type="SAM" id="MobiDB-lite"/>
    </source>
</evidence>
<proteinExistence type="predicted"/>
<dbReference type="Proteomes" id="UP000182100">
    <property type="component" value="Unassembled WGS sequence"/>
</dbReference>
<evidence type="ECO:0000313" key="3">
    <source>
        <dbReference type="Proteomes" id="UP000182100"/>
    </source>
</evidence>
<dbReference type="STRING" id="67344.SAMN05216505_11572"/>
<sequence>MRLRTSLHEDITEGRPRAAAVTAAALATGMPAVVNPAPAEAAATDTDARYAPAGRDGGKAPDVSGASTADGAGRPVDAP</sequence>
<dbReference type="RefSeq" id="WP_055572347.1">
    <property type="nucleotide sequence ID" value="NZ_FMZK01000015.1"/>
</dbReference>
<organism evidence="2 3">
    <name type="scientific">Streptomyces prasinopilosus</name>
    <dbReference type="NCBI Taxonomy" id="67344"/>
    <lineage>
        <taxon>Bacteria</taxon>
        <taxon>Bacillati</taxon>
        <taxon>Actinomycetota</taxon>
        <taxon>Actinomycetes</taxon>
        <taxon>Kitasatosporales</taxon>
        <taxon>Streptomycetaceae</taxon>
        <taxon>Streptomyces</taxon>
    </lineage>
</organism>
<dbReference type="AlphaFoldDB" id="A0A1G6ZL65"/>
<reference evidence="3" key="1">
    <citation type="submission" date="2016-10" db="EMBL/GenBank/DDBJ databases">
        <authorList>
            <person name="Varghese N."/>
            <person name="Submissions S."/>
        </authorList>
    </citation>
    <scope>NUCLEOTIDE SEQUENCE [LARGE SCALE GENOMIC DNA]</scope>
    <source>
        <strain evidence="3">CGMCC 4.3504</strain>
    </source>
</reference>
<protein>
    <submittedName>
        <fullName evidence="2">Uncharacterized protein</fullName>
    </submittedName>
</protein>
<accession>A0A1G6ZL65</accession>